<evidence type="ECO:0000256" key="5">
    <source>
        <dbReference type="ARBA" id="ARBA00023136"/>
    </source>
</evidence>
<feature type="transmembrane region" description="Helical" evidence="7">
    <location>
        <begin position="295"/>
        <end position="320"/>
    </location>
</feature>
<reference evidence="10 11" key="1">
    <citation type="submission" date="2024-06" db="EMBL/GenBank/DDBJ databases">
        <title>Genomic Encyclopedia of Type Strains, Phase IV (KMG-IV): sequencing the most valuable type-strain genomes for metagenomic binning, comparative biology and taxonomic classification.</title>
        <authorList>
            <person name="Goeker M."/>
        </authorList>
    </citation>
    <scope>NUCLEOTIDE SEQUENCE [LARGE SCALE GENOMIC DNA]</scope>
    <source>
        <strain evidence="10 11">DSM 21460</strain>
    </source>
</reference>
<sequence>MDLLETIKLSIEGIKTNKLRSFLTMLGIIIGISSVIGITTIGNAMSSSVNKAFETVGNTAAYIMIEPKEDYSYEDIVFPDDFITKQMMDNLMETKPNLIKDVVYKGPGGSAQIKESKKEIMVNVSSTSPGEKDISNLKITAGRFLNADDIKRSKSVAVISDKVVDKIFNGNVSNALGQEIKTYKDGKLIVLTVVGIYKYEKIEVTMFGSMNGETSTLYMPYTTANREFSSGFDDEAFNVVTFSLVSTENVESKTDEIAEYINNKYYASNDRVEVIVKSAISEISTFTQAMSGIQAAVAAIAGIALLVGGIGVMNILLVSVTERTREIGIRKALGATKGDIRKQFIIESVILCIIGGFFGIVFGGLIGVVGSSIIIKETTLPTLSSIIIAVGFSMAIGVFFGYYPANKAAKLDPIEALRYE</sequence>
<dbReference type="InterPro" id="IPR003838">
    <property type="entry name" value="ABC3_permease_C"/>
</dbReference>
<dbReference type="InterPro" id="IPR050250">
    <property type="entry name" value="Macrolide_Exporter_MacB"/>
</dbReference>
<proteinExistence type="inferred from homology"/>
<keyword evidence="11" id="KW-1185">Reference proteome</keyword>
<dbReference type="PANTHER" id="PTHR30572:SF4">
    <property type="entry name" value="ABC TRANSPORTER PERMEASE YTRF"/>
    <property type="match status" value="1"/>
</dbReference>
<accession>A0ABV2J9Q0</accession>
<comment type="similarity">
    <text evidence="6">Belongs to the ABC-4 integral membrane protein family.</text>
</comment>
<keyword evidence="3 7" id="KW-0812">Transmembrane</keyword>
<keyword evidence="4 7" id="KW-1133">Transmembrane helix</keyword>
<protein>
    <submittedName>
        <fullName evidence="10">ABC transport system permease protein</fullName>
    </submittedName>
</protein>
<feature type="domain" description="MacB-like periplasmic core" evidence="9">
    <location>
        <begin position="21"/>
        <end position="258"/>
    </location>
</feature>
<evidence type="ECO:0000256" key="4">
    <source>
        <dbReference type="ARBA" id="ARBA00022989"/>
    </source>
</evidence>
<evidence type="ECO:0000256" key="6">
    <source>
        <dbReference type="ARBA" id="ARBA00038076"/>
    </source>
</evidence>
<dbReference type="Proteomes" id="UP001549162">
    <property type="component" value="Unassembled WGS sequence"/>
</dbReference>
<keyword evidence="2" id="KW-1003">Cell membrane</keyword>
<feature type="transmembrane region" description="Helical" evidence="7">
    <location>
        <begin position="21"/>
        <end position="41"/>
    </location>
</feature>
<evidence type="ECO:0000256" key="7">
    <source>
        <dbReference type="SAM" id="Phobius"/>
    </source>
</evidence>
<dbReference type="EMBL" id="JBEPMA010000005">
    <property type="protein sequence ID" value="MET3617507.1"/>
    <property type="molecule type" value="Genomic_DNA"/>
</dbReference>
<organism evidence="10 11">
    <name type="scientific">Peptoniphilus olsenii</name>
    <dbReference type="NCBI Taxonomy" id="411570"/>
    <lineage>
        <taxon>Bacteria</taxon>
        <taxon>Bacillati</taxon>
        <taxon>Bacillota</taxon>
        <taxon>Tissierellia</taxon>
        <taxon>Tissierellales</taxon>
        <taxon>Peptoniphilaceae</taxon>
        <taxon>Peptoniphilus</taxon>
    </lineage>
</organism>
<comment type="subcellular location">
    <subcellularLocation>
        <location evidence="1">Cell membrane</location>
        <topology evidence="1">Multi-pass membrane protein</topology>
    </subcellularLocation>
</comment>
<name>A0ABV2J9Q0_9FIRM</name>
<dbReference type="Pfam" id="PF12704">
    <property type="entry name" value="MacB_PCD"/>
    <property type="match status" value="1"/>
</dbReference>
<dbReference type="Pfam" id="PF02687">
    <property type="entry name" value="FtsX"/>
    <property type="match status" value="1"/>
</dbReference>
<evidence type="ECO:0000256" key="1">
    <source>
        <dbReference type="ARBA" id="ARBA00004651"/>
    </source>
</evidence>
<dbReference type="RefSeq" id="WP_354368025.1">
    <property type="nucleotide sequence ID" value="NZ_JBEPMA010000005.1"/>
</dbReference>
<feature type="transmembrane region" description="Helical" evidence="7">
    <location>
        <begin position="349"/>
        <end position="375"/>
    </location>
</feature>
<feature type="transmembrane region" description="Helical" evidence="7">
    <location>
        <begin position="381"/>
        <end position="403"/>
    </location>
</feature>
<keyword evidence="5 7" id="KW-0472">Membrane</keyword>
<evidence type="ECO:0000256" key="2">
    <source>
        <dbReference type="ARBA" id="ARBA00022475"/>
    </source>
</evidence>
<feature type="domain" description="ABC3 transporter permease C-terminal" evidence="8">
    <location>
        <begin position="299"/>
        <end position="413"/>
    </location>
</feature>
<comment type="caution">
    <text evidence="10">The sequence shown here is derived from an EMBL/GenBank/DDBJ whole genome shotgun (WGS) entry which is preliminary data.</text>
</comment>
<evidence type="ECO:0000313" key="10">
    <source>
        <dbReference type="EMBL" id="MET3617507.1"/>
    </source>
</evidence>
<evidence type="ECO:0000313" key="11">
    <source>
        <dbReference type="Proteomes" id="UP001549162"/>
    </source>
</evidence>
<gene>
    <name evidence="10" type="ORF">ABID14_001138</name>
</gene>
<evidence type="ECO:0000259" key="9">
    <source>
        <dbReference type="Pfam" id="PF12704"/>
    </source>
</evidence>
<dbReference type="PANTHER" id="PTHR30572">
    <property type="entry name" value="MEMBRANE COMPONENT OF TRANSPORTER-RELATED"/>
    <property type="match status" value="1"/>
</dbReference>
<dbReference type="InterPro" id="IPR025857">
    <property type="entry name" value="MacB_PCD"/>
</dbReference>
<evidence type="ECO:0000256" key="3">
    <source>
        <dbReference type="ARBA" id="ARBA00022692"/>
    </source>
</evidence>
<evidence type="ECO:0000259" key="8">
    <source>
        <dbReference type="Pfam" id="PF02687"/>
    </source>
</evidence>